<feature type="domain" description="HTH lysR-type" evidence="1">
    <location>
        <begin position="36"/>
        <end position="96"/>
    </location>
</feature>
<dbReference type="InterPro" id="IPR000847">
    <property type="entry name" value="LysR_HTH_N"/>
</dbReference>
<dbReference type="PANTHER" id="PTHR30432">
    <property type="entry name" value="TRANSCRIPTIONAL REGULATOR MODE"/>
    <property type="match status" value="1"/>
</dbReference>
<dbReference type="PANTHER" id="PTHR30432:SF1">
    <property type="entry name" value="DNA-BINDING TRANSCRIPTIONAL DUAL REGULATOR MODE"/>
    <property type="match status" value="1"/>
</dbReference>
<sequence>MAADDSTHPARRAAPARAALSLRIDLPQGRIGPGKIALLEAIGREGSISAAGRALGMSYKRAWDLVDATNRLVGTPVVAASPGGHRGGGAALTEAGSALVADYRAIEALAREAAEPRLARLLRRSAG</sequence>
<evidence type="ECO:0000313" key="3">
    <source>
        <dbReference type="Proteomes" id="UP000199473"/>
    </source>
</evidence>
<dbReference type="InterPro" id="IPR036390">
    <property type="entry name" value="WH_DNA-bd_sf"/>
</dbReference>
<proteinExistence type="predicted"/>
<evidence type="ECO:0000259" key="1">
    <source>
        <dbReference type="Pfam" id="PF00126"/>
    </source>
</evidence>
<protein>
    <submittedName>
        <fullName evidence="2">Molybdate transport system regulatory protein</fullName>
    </submittedName>
</protein>
<dbReference type="AlphaFoldDB" id="A0A1I3XX90"/>
<dbReference type="InterPro" id="IPR051815">
    <property type="entry name" value="Molybdate_resp_trans_reg"/>
</dbReference>
<dbReference type="Proteomes" id="UP000199473">
    <property type="component" value="Unassembled WGS sequence"/>
</dbReference>
<dbReference type="RefSeq" id="WP_092955601.1">
    <property type="nucleotide sequence ID" value="NZ_FOSQ01000001.1"/>
</dbReference>
<dbReference type="Gene3D" id="1.10.10.10">
    <property type="entry name" value="Winged helix-like DNA-binding domain superfamily/Winged helix DNA-binding domain"/>
    <property type="match status" value="1"/>
</dbReference>
<dbReference type="SUPFAM" id="SSF46785">
    <property type="entry name" value="Winged helix' DNA-binding domain"/>
    <property type="match status" value="1"/>
</dbReference>
<evidence type="ECO:0000313" key="2">
    <source>
        <dbReference type="EMBL" id="SFK24140.1"/>
    </source>
</evidence>
<accession>A0A1I3XX90</accession>
<dbReference type="GO" id="GO:0003700">
    <property type="term" value="F:DNA-binding transcription factor activity"/>
    <property type="evidence" value="ECO:0007669"/>
    <property type="project" value="InterPro"/>
</dbReference>
<reference evidence="2 3" key="1">
    <citation type="submission" date="2016-10" db="EMBL/GenBank/DDBJ databases">
        <authorList>
            <person name="de Groot N.N."/>
        </authorList>
    </citation>
    <scope>NUCLEOTIDE SEQUENCE [LARGE SCALE GENOMIC DNA]</scope>
    <source>
        <strain evidence="2 3">DSM 19981</strain>
    </source>
</reference>
<name>A0A1I3XX90_9PROT</name>
<keyword evidence="3" id="KW-1185">Reference proteome</keyword>
<dbReference type="InterPro" id="IPR036388">
    <property type="entry name" value="WH-like_DNA-bd_sf"/>
</dbReference>
<gene>
    <name evidence="2" type="ORF">SAMN02745775_101736</name>
</gene>
<dbReference type="Pfam" id="PF00126">
    <property type="entry name" value="HTH_1"/>
    <property type="match status" value="1"/>
</dbReference>
<dbReference type="OrthoDB" id="9800709at2"/>
<organism evidence="2 3">
    <name type="scientific">Falsiroseomonas stagni DSM 19981</name>
    <dbReference type="NCBI Taxonomy" id="1123062"/>
    <lineage>
        <taxon>Bacteria</taxon>
        <taxon>Pseudomonadati</taxon>
        <taxon>Pseudomonadota</taxon>
        <taxon>Alphaproteobacteria</taxon>
        <taxon>Acetobacterales</taxon>
        <taxon>Roseomonadaceae</taxon>
        <taxon>Falsiroseomonas</taxon>
    </lineage>
</organism>
<dbReference type="STRING" id="1123062.SAMN02745775_101736"/>
<dbReference type="EMBL" id="FOSQ01000001">
    <property type="protein sequence ID" value="SFK24140.1"/>
    <property type="molecule type" value="Genomic_DNA"/>
</dbReference>